<dbReference type="Gene3D" id="3.80.10.10">
    <property type="entry name" value="Ribonuclease Inhibitor"/>
    <property type="match status" value="1"/>
</dbReference>
<gene>
    <name evidence="1" type="ORF">L227DRAFT_67699</name>
</gene>
<dbReference type="SUPFAM" id="SSF52047">
    <property type="entry name" value="RNI-like"/>
    <property type="match status" value="1"/>
</dbReference>
<accession>A0A5C2SDR2</accession>
<dbReference type="AlphaFoldDB" id="A0A5C2SDR2"/>
<dbReference type="OrthoDB" id="2756640at2759"/>
<protein>
    <recommendedName>
        <fullName evidence="3">F-box domain-containing protein</fullName>
    </recommendedName>
</protein>
<dbReference type="EMBL" id="ML122262">
    <property type="protein sequence ID" value="RPD61398.1"/>
    <property type="molecule type" value="Genomic_DNA"/>
</dbReference>
<reference evidence="1" key="1">
    <citation type="journal article" date="2018" name="Genome Biol. Evol.">
        <title>Genomics and development of Lentinus tigrinus, a white-rot wood-decaying mushroom with dimorphic fruiting bodies.</title>
        <authorList>
            <person name="Wu B."/>
            <person name="Xu Z."/>
            <person name="Knudson A."/>
            <person name="Carlson A."/>
            <person name="Chen N."/>
            <person name="Kovaka S."/>
            <person name="LaButti K."/>
            <person name="Lipzen A."/>
            <person name="Pennachio C."/>
            <person name="Riley R."/>
            <person name="Schakwitz W."/>
            <person name="Umezawa K."/>
            <person name="Ohm R.A."/>
            <person name="Grigoriev I.V."/>
            <person name="Nagy L.G."/>
            <person name="Gibbons J."/>
            <person name="Hibbett D."/>
        </authorList>
    </citation>
    <scope>NUCLEOTIDE SEQUENCE [LARGE SCALE GENOMIC DNA]</scope>
    <source>
        <strain evidence="1">ALCF2SS1-6</strain>
    </source>
</reference>
<sequence>MPPPYIPPEVTDDIISAVAVDECSQRRAHTLAMCALVCRDWLPRSRAKLFEYICIEDQRSYDLLVQRIARSETMVQYLTSVTTLHIDDSHVEHSLSSAVRLFFVEFTGKLPGLRDLLLDGIYWTHQRPSVKWPLLLSQFRTITSLRLWSCRFSSFNDVRRMLTALPLLSILDIAYLEWPAVSQLHLQTTPRSRTYWPELHTLYIEYSMTLWQCAETFLKWITPALGGSAVKELTFHFYGLHTP</sequence>
<dbReference type="InterPro" id="IPR032675">
    <property type="entry name" value="LRR_dom_sf"/>
</dbReference>
<evidence type="ECO:0000313" key="1">
    <source>
        <dbReference type="EMBL" id="RPD61398.1"/>
    </source>
</evidence>
<evidence type="ECO:0008006" key="3">
    <source>
        <dbReference type="Google" id="ProtNLM"/>
    </source>
</evidence>
<keyword evidence="2" id="KW-1185">Reference proteome</keyword>
<evidence type="ECO:0000313" key="2">
    <source>
        <dbReference type="Proteomes" id="UP000313359"/>
    </source>
</evidence>
<dbReference type="Proteomes" id="UP000313359">
    <property type="component" value="Unassembled WGS sequence"/>
</dbReference>
<proteinExistence type="predicted"/>
<organism evidence="1 2">
    <name type="scientific">Lentinus tigrinus ALCF2SS1-6</name>
    <dbReference type="NCBI Taxonomy" id="1328759"/>
    <lineage>
        <taxon>Eukaryota</taxon>
        <taxon>Fungi</taxon>
        <taxon>Dikarya</taxon>
        <taxon>Basidiomycota</taxon>
        <taxon>Agaricomycotina</taxon>
        <taxon>Agaricomycetes</taxon>
        <taxon>Polyporales</taxon>
        <taxon>Polyporaceae</taxon>
        <taxon>Lentinus</taxon>
    </lineage>
</organism>
<name>A0A5C2SDR2_9APHY</name>